<proteinExistence type="predicted"/>
<sequence length="135" mass="14650">MPMVRIDLVKGRNEAQVRAVADAVHAAVVEVLGVPERDRFQIITEHEASRIIALDAGLGFERSDDTVLIQIFTQTGRSTTVKQQLYAAIADSLAKLGVAGEDVFIGYVENTPSDWSFGFGRAQYVEGDLEIPSAA</sequence>
<evidence type="ECO:0000313" key="2">
    <source>
        <dbReference type="Proteomes" id="UP001501777"/>
    </source>
</evidence>
<dbReference type="Proteomes" id="UP001501777">
    <property type="component" value="Unassembled WGS sequence"/>
</dbReference>
<gene>
    <name evidence="1" type="ORF">GCM10010276_27440</name>
</gene>
<dbReference type="InterPro" id="IPR014347">
    <property type="entry name" value="Tautomerase/MIF_sf"/>
</dbReference>
<dbReference type="PANTHER" id="PTHR38460">
    <property type="entry name" value="TAUTOMERASE YOLI-RELATED"/>
    <property type="match status" value="1"/>
</dbReference>
<protein>
    <submittedName>
        <fullName evidence="1">Tautomerase family protein</fullName>
    </submittedName>
</protein>
<dbReference type="EMBL" id="BAAASG010000007">
    <property type="protein sequence ID" value="GAA2487508.1"/>
    <property type="molecule type" value="Genomic_DNA"/>
</dbReference>
<evidence type="ECO:0000313" key="1">
    <source>
        <dbReference type="EMBL" id="GAA2487508.1"/>
    </source>
</evidence>
<keyword evidence="2" id="KW-1185">Reference proteome</keyword>
<accession>A0ABN3LNW4</accession>
<dbReference type="InterPro" id="IPR037479">
    <property type="entry name" value="Tauto_MSAD"/>
</dbReference>
<dbReference type="SUPFAM" id="SSF55331">
    <property type="entry name" value="Tautomerase/MIF"/>
    <property type="match status" value="1"/>
</dbReference>
<dbReference type="Gene3D" id="3.30.429.10">
    <property type="entry name" value="Macrophage Migration Inhibitory Factor"/>
    <property type="match status" value="1"/>
</dbReference>
<dbReference type="RefSeq" id="WP_344400457.1">
    <property type="nucleotide sequence ID" value="NZ_BAAASG010000007.1"/>
</dbReference>
<dbReference type="Pfam" id="PF14552">
    <property type="entry name" value="Tautomerase_2"/>
    <property type="match status" value="1"/>
</dbReference>
<reference evidence="1 2" key="1">
    <citation type="journal article" date="2019" name="Int. J. Syst. Evol. Microbiol.">
        <title>The Global Catalogue of Microorganisms (GCM) 10K type strain sequencing project: providing services to taxonomists for standard genome sequencing and annotation.</title>
        <authorList>
            <consortium name="The Broad Institute Genomics Platform"/>
            <consortium name="The Broad Institute Genome Sequencing Center for Infectious Disease"/>
            <person name="Wu L."/>
            <person name="Ma J."/>
        </authorList>
    </citation>
    <scope>NUCLEOTIDE SEQUENCE [LARGE SCALE GENOMIC DNA]</scope>
    <source>
        <strain evidence="1 2">JCM 4395</strain>
    </source>
</reference>
<comment type="caution">
    <text evidence="1">The sequence shown here is derived from an EMBL/GenBank/DDBJ whole genome shotgun (WGS) entry which is preliminary data.</text>
</comment>
<dbReference type="PANTHER" id="PTHR38460:SF1">
    <property type="entry name" value="TAUTOMERASE YOLI-RELATED"/>
    <property type="match status" value="1"/>
</dbReference>
<name>A0ABN3LNW4_STRLO</name>
<organism evidence="1 2">
    <name type="scientific">Streptomyces longisporus</name>
    <dbReference type="NCBI Taxonomy" id="1948"/>
    <lineage>
        <taxon>Bacteria</taxon>
        <taxon>Bacillati</taxon>
        <taxon>Actinomycetota</taxon>
        <taxon>Actinomycetes</taxon>
        <taxon>Kitasatosporales</taxon>
        <taxon>Streptomycetaceae</taxon>
        <taxon>Streptomyces</taxon>
    </lineage>
</organism>